<dbReference type="CDD" id="cd03801">
    <property type="entry name" value="GT4_PimA-like"/>
    <property type="match status" value="1"/>
</dbReference>
<evidence type="ECO:0000313" key="4">
    <source>
        <dbReference type="Proteomes" id="UP001144256"/>
    </source>
</evidence>
<dbReference type="SUPFAM" id="SSF48452">
    <property type="entry name" value="TPR-like"/>
    <property type="match status" value="1"/>
</dbReference>
<gene>
    <name evidence="3" type="ORF">SH1V18_33130</name>
</gene>
<dbReference type="GO" id="GO:0016757">
    <property type="term" value="F:glycosyltransferase activity"/>
    <property type="evidence" value="ECO:0007669"/>
    <property type="project" value="InterPro"/>
</dbReference>
<sequence length="763" mass="90250">MINEIIKQDFNTRVQNMDINDAREKLVKKEDCNDKFHVVYVMGNTTICGAAKIIFQQANRLIEKGLKVTIVAYFRKPSWFNIECDYIQVPFTTKLSMCIPYCDLIIATYYTHIGECVKTKLAPVIYFEQGDFHLFCNDRLSKESKEFINLQFQLANDIFTVSNEADRLINSIFHREANVIHNGIDRNIFNNEIDVEVEDRYILMMGSDRLEFKGIQDIIAAYSIVKKQMPDLKLYWITPVSPSSNNDKVISQVFISPSQENIGKLYKNAEIFVNGSYYESFSLPVIEAMACGCPVITTDCIGVRDYVVNKENALITSHSPHEIADRIIDLAGDKVLQDKLMENGLETVKIFSWEFIIDKLYTYYCTKNKYETINLNKIEDWKIRVREEDFLVYEDYQKFIKILRTTTNGKVYVPFQYKITDEFSVVRWEEAAYREDAHSCAVEYSYTKTQGNQLDIKDNYTKYLYENIRTENYEDTIIWINSQPDIKEDMVYKRWVIYCLIKLKRFNESVKIINDVLDNVKHNHPDIYYLQLLIPDIFHDKSKREEIVRNINIYGDGIIFEEFIVDIISVTEKLVDGSNQKKGLNIMEETFDYAVRLYENKLYDEAIKSFMEFVEDNKDGDKEKIIEAYRKIYYSYYYKGMYDDCRLYCYMTFKYTLPRAEECCFIGYTYLQEKNYEDAAFWYELATTLDLPRNNEFPVVDKAAYTWKPFLQLCVCYYNMGKVKKSFEYNELAKSFNPTDKNILQNVEFFRKIGYETNELKYE</sequence>
<protein>
    <recommendedName>
        <fullName evidence="2">Glycosyl transferase family 1 domain-containing protein</fullName>
    </recommendedName>
</protein>
<dbReference type="AlphaFoldDB" id="A0A9W5YEG1"/>
<evidence type="ECO:0000259" key="2">
    <source>
        <dbReference type="Pfam" id="PF00534"/>
    </source>
</evidence>
<feature type="domain" description="Glycosyl transferase family 1" evidence="2">
    <location>
        <begin position="192"/>
        <end position="344"/>
    </location>
</feature>
<dbReference type="Gene3D" id="3.40.50.2000">
    <property type="entry name" value="Glycogen Phosphorylase B"/>
    <property type="match status" value="2"/>
</dbReference>
<evidence type="ECO:0000313" key="3">
    <source>
        <dbReference type="EMBL" id="GKX30833.1"/>
    </source>
</evidence>
<keyword evidence="1" id="KW-0808">Transferase</keyword>
<dbReference type="PANTHER" id="PTHR46401">
    <property type="entry name" value="GLYCOSYLTRANSFERASE WBBK-RELATED"/>
    <property type="match status" value="1"/>
</dbReference>
<proteinExistence type="predicted"/>
<dbReference type="SUPFAM" id="SSF53756">
    <property type="entry name" value="UDP-Glycosyltransferase/glycogen phosphorylase"/>
    <property type="match status" value="1"/>
</dbReference>
<dbReference type="PANTHER" id="PTHR46401:SF2">
    <property type="entry name" value="GLYCOSYLTRANSFERASE WBBK-RELATED"/>
    <property type="match status" value="1"/>
</dbReference>
<name>A0A9W5YEG1_9FIRM</name>
<dbReference type="Gene3D" id="1.25.40.10">
    <property type="entry name" value="Tetratricopeptide repeat domain"/>
    <property type="match status" value="1"/>
</dbReference>
<organism evidence="3 4">
    <name type="scientific">Vallitalea longa</name>
    <dbReference type="NCBI Taxonomy" id="2936439"/>
    <lineage>
        <taxon>Bacteria</taxon>
        <taxon>Bacillati</taxon>
        <taxon>Bacillota</taxon>
        <taxon>Clostridia</taxon>
        <taxon>Lachnospirales</taxon>
        <taxon>Vallitaleaceae</taxon>
        <taxon>Vallitalea</taxon>
    </lineage>
</organism>
<keyword evidence="4" id="KW-1185">Reference proteome</keyword>
<accession>A0A9W5YEG1</accession>
<evidence type="ECO:0000256" key="1">
    <source>
        <dbReference type="ARBA" id="ARBA00022679"/>
    </source>
</evidence>
<comment type="caution">
    <text evidence="3">The sequence shown here is derived from an EMBL/GenBank/DDBJ whole genome shotgun (WGS) entry which is preliminary data.</text>
</comment>
<dbReference type="GO" id="GO:0009103">
    <property type="term" value="P:lipopolysaccharide biosynthetic process"/>
    <property type="evidence" value="ECO:0007669"/>
    <property type="project" value="TreeGrafter"/>
</dbReference>
<dbReference type="Proteomes" id="UP001144256">
    <property type="component" value="Unassembled WGS sequence"/>
</dbReference>
<dbReference type="InterPro" id="IPR001296">
    <property type="entry name" value="Glyco_trans_1"/>
</dbReference>
<dbReference type="InterPro" id="IPR011990">
    <property type="entry name" value="TPR-like_helical_dom_sf"/>
</dbReference>
<reference evidence="3" key="1">
    <citation type="submission" date="2022-06" db="EMBL/GenBank/DDBJ databases">
        <title>Vallitalea longa sp. nov., an anaerobic bacterium isolated from marine sediment.</title>
        <authorList>
            <person name="Hirano S."/>
            <person name="Terahara T."/>
            <person name="Mori K."/>
            <person name="Hamada M."/>
            <person name="Matsumoto R."/>
            <person name="Kobayashi T."/>
        </authorList>
    </citation>
    <scope>NUCLEOTIDE SEQUENCE</scope>
    <source>
        <strain evidence="3">SH18-1</strain>
    </source>
</reference>
<dbReference type="Pfam" id="PF00534">
    <property type="entry name" value="Glycos_transf_1"/>
    <property type="match status" value="1"/>
</dbReference>
<dbReference type="EMBL" id="BRLB01000012">
    <property type="protein sequence ID" value="GKX30833.1"/>
    <property type="molecule type" value="Genomic_DNA"/>
</dbReference>
<dbReference type="RefSeq" id="WP_281817341.1">
    <property type="nucleotide sequence ID" value="NZ_BRLB01000012.1"/>
</dbReference>